<keyword evidence="2" id="KW-1185">Reference proteome</keyword>
<evidence type="ECO:0000313" key="2">
    <source>
        <dbReference type="Proteomes" id="UP001595851"/>
    </source>
</evidence>
<protein>
    <submittedName>
        <fullName evidence="1">Uncharacterized protein</fullName>
    </submittedName>
</protein>
<sequence length="82" mass="8547">MSITLPAALAPSTPGFRPFLDPACTTCGNTDVNLLEDLNGNAYTDCCPGNPVAWMCPVAYANVYLSPGGDEPEQCPHCPGCV</sequence>
<organism evidence="1 2">
    <name type="scientific">Nonomuraea purpurea</name>
    <dbReference type="NCBI Taxonomy" id="1849276"/>
    <lineage>
        <taxon>Bacteria</taxon>
        <taxon>Bacillati</taxon>
        <taxon>Actinomycetota</taxon>
        <taxon>Actinomycetes</taxon>
        <taxon>Streptosporangiales</taxon>
        <taxon>Streptosporangiaceae</taxon>
        <taxon>Nonomuraea</taxon>
    </lineage>
</organism>
<name>A0ABV8GP22_9ACTN</name>
<dbReference type="Proteomes" id="UP001595851">
    <property type="component" value="Unassembled WGS sequence"/>
</dbReference>
<dbReference type="RefSeq" id="WP_379534513.1">
    <property type="nucleotide sequence ID" value="NZ_JBHSBI010000036.1"/>
</dbReference>
<reference evidence="2" key="1">
    <citation type="journal article" date="2019" name="Int. J. Syst. Evol. Microbiol.">
        <title>The Global Catalogue of Microorganisms (GCM) 10K type strain sequencing project: providing services to taxonomists for standard genome sequencing and annotation.</title>
        <authorList>
            <consortium name="The Broad Institute Genomics Platform"/>
            <consortium name="The Broad Institute Genome Sequencing Center for Infectious Disease"/>
            <person name="Wu L."/>
            <person name="Ma J."/>
        </authorList>
    </citation>
    <scope>NUCLEOTIDE SEQUENCE [LARGE SCALE GENOMIC DNA]</scope>
    <source>
        <strain evidence="2">TBRC 1276</strain>
    </source>
</reference>
<gene>
    <name evidence="1" type="ORF">ACFOY2_46160</name>
</gene>
<dbReference type="EMBL" id="JBHSBI010000036">
    <property type="protein sequence ID" value="MFC4014678.1"/>
    <property type="molecule type" value="Genomic_DNA"/>
</dbReference>
<accession>A0ABV8GP22</accession>
<proteinExistence type="predicted"/>
<comment type="caution">
    <text evidence="1">The sequence shown here is derived from an EMBL/GenBank/DDBJ whole genome shotgun (WGS) entry which is preliminary data.</text>
</comment>
<evidence type="ECO:0000313" key="1">
    <source>
        <dbReference type="EMBL" id="MFC4014678.1"/>
    </source>
</evidence>